<dbReference type="NCBIfam" id="TIGR00027">
    <property type="entry name" value="mthyl_TIGR00027"/>
    <property type="match status" value="1"/>
</dbReference>
<comment type="similarity">
    <text evidence="1">Belongs to the UPF0677 family.</text>
</comment>
<protein>
    <recommendedName>
        <fullName evidence="6">Methyltransferase</fullName>
    </recommendedName>
</protein>
<keyword evidence="2" id="KW-0489">Methyltransferase</keyword>
<evidence type="ECO:0008006" key="6">
    <source>
        <dbReference type="Google" id="ProtNLM"/>
    </source>
</evidence>
<name>A0A2A2HYF8_9EURY</name>
<dbReference type="InterPro" id="IPR007213">
    <property type="entry name" value="Ppm1/Ppm2/Tcmp"/>
</dbReference>
<dbReference type="Gene3D" id="3.40.50.150">
    <property type="entry name" value="Vaccinia Virus protein VP39"/>
    <property type="match status" value="1"/>
</dbReference>
<dbReference type="InterPro" id="IPR011610">
    <property type="entry name" value="SAM_mthyl_Trfase_ML2640-like"/>
</dbReference>
<organism evidence="4 5">
    <name type="scientific">Methanosarcina spelaei</name>
    <dbReference type="NCBI Taxonomy" id="1036679"/>
    <lineage>
        <taxon>Archaea</taxon>
        <taxon>Methanobacteriati</taxon>
        <taxon>Methanobacteriota</taxon>
        <taxon>Stenosarchaea group</taxon>
        <taxon>Methanomicrobia</taxon>
        <taxon>Methanosarcinales</taxon>
        <taxon>Methanosarcinaceae</taxon>
        <taxon>Methanosarcina</taxon>
    </lineage>
</organism>
<evidence type="ECO:0000256" key="1">
    <source>
        <dbReference type="ARBA" id="ARBA00008138"/>
    </source>
</evidence>
<dbReference type="AlphaFoldDB" id="A0A2A2HYF8"/>
<keyword evidence="3" id="KW-0808">Transferase</keyword>
<reference evidence="4 5" key="1">
    <citation type="journal article" date="2017" name="BMC Genomics">
        <title>Genomic analysis of methanogenic archaea reveals a shift towards energy conservation.</title>
        <authorList>
            <person name="Gilmore S.P."/>
            <person name="Henske J.K."/>
            <person name="Sexton J.A."/>
            <person name="Solomon K.V."/>
            <person name="Seppala S."/>
            <person name="Yoo J.I."/>
            <person name="Huyett L.M."/>
            <person name="Pressman A."/>
            <person name="Cogan J.Z."/>
            <person name="Kivenson V."/>
            <person name="Peng X."/>
            <person name="Tan Y."/>
            <person name="Valentine D.L."/>
            <person name="O'Malley M.A."/>
        </authorList>
    </citation>
    <scope>NUCLEOTIDE SEQUENCE [LARGE SCALE GENOMIC DNA]</scope>
    <source>
        <strain evidence="4 5">MC-15</strain>
    </source>
</reference>
<dbReference type="SUPFAM" id="SSF53335">
    <property type="entry name" value="S-adenosyl-L-methionine-dependent methyltransferases"/>
    <property type="match status" value="1"/>
</dbReference>
<dbReference type="PANTHER" id="PTHR43619:SF2">
    <property type="entry name" value="S-ADENOSYL-L-METHIONINE-DEPENDENT METHYLTRANSFERASES SUPERFAMILY PROTEIN"/>
    <property type="match status" value="1"/>
</dbReference>
<evidence type="ECO:0000256" key="3">
    <source>
        <dbReference type="ARBA" id="ARBA00022679"/>
    </source>
</evidence>
<dbReference type="RefSeq" id="WP_095642804.1">
    <property type="nucleotide sequence ID" value="NZ_LMVP01000005.1"/>
</dbReference>
<accession>A0A2A2HYF8</accession>
<gene>
    <name evidence="4" type="ORF">ASJ81_13770</name>
</gene>
<sequence length="215" mass="24404">MKEDKASLSAIMTACIRAHHSMYDTPKIFDDFLACDLIPQEALLSIKQHFSKDKQFNDPEHTVTPSDQTITLASFTKSTSVLSRARYTEDVLEEAVRQGVKQYVILGAGLDTFAFRRPEMMDCLEVFEVDHPATQNLKLHRLAELGCEHPAHLHFIPVDFTKENLATALTRSPYYDPSVKSFFSWLGVTMYLTREEVFSTLRSDSVPKSSDFCIS</sequence>
<dbReference type="Pfam" id="PF04072">
    <property type="entry name" value="LCM"/>
    <property type="match status" value="1"/>
</dbReference>
<dbReference type="EMBL" id="LMVP01000005">
    <property type="protein sequence ID" value="PAV14452.1"/>
    <property type="molecule type" value="Genomic_DNA"/>
</dbReference>
<dbReference type="GO" id="GO:0008168">
    <property type="term" value="F:methyltransferase activity"/>
    <property type="evidence" value="ECO:0007669"/>
    <property type="project" value="UniProtKB-KW"/>
</dbReference>
<dbReference type="GO" id="GO:0032259">
    <property type="term" value="P:methylation"/>
    <property type="evidence" value="ECO:0007669"/>
    <property type="project" value="UniProtKB-KW"/>
</dbReference>
<evidence type="ECO:0000256" key="2">
    <source>
        <dbReference type="ARBA" id="ARBA00022603"/>
    </source>
</evidence>
<dbReference type="Proteomes" id="UP000218164">
    <property type="component" value="Unassembled WGS sequence"/>
</dbReference>
<dbReference type="OrthoDB" id="68097at2157"/>
<dbReference type="PANTHER" id="PTHR43619">
    <property type="entry name" value="S-ADENOSYL-L-METHIONINE-DEPENDENT METHYLTRANSFERASE YKTD-RELATED"/>
    <property type="match status" value="1"/>
</dbReference>
<keyword evidence="5" id="KW-1185">Reference proteome</keyword>
<dbReference type="InterPro" id="IPR029063">
    <property type="entry name" value="SAM-dependent_MTases_sf"/>
</dbReference>
<evidence type="ECO:0000313" key="5">
    <source>
        <dbReference type="Proteomes" id="UP000218164"/>
    </source>
</evidence>
<evidence type="ECO:0000313" key="4">
    <source>
        <dbReference type="EMBL" id="PAV14452.1"/>
    </source>
</evidence>
<comment type="caution">
    <text evidence="4">The sequence shown here is derived from an EMBL/GenBank/DDBJ whole genome shotgun (WGS) entry which is preliminary data.</text>
</comment>
<proteinExistence type="inferred from homology"/>